<evidence type="ECO:0000313" key="4">
    <source>
        <dbReference type="Proteomes" id="UP000198866"/>
    </source>
</evidence>
<dbReference type="InterPro" id="IPR017972">
    <property type="entry name" value="Cyt_P450_CS"/>
</dbReference>
<keyword evidence="2" id="KW-0408">Iron</keyword>
<protein>
    <submittedName>
        <fullName evidence="3">Cytochrome P450</fullName>
    </submittedName>
</protein>
<dbReference type="PANTHER" id="PTHR46696:SF6">
    <property type="entry name" value="P450, PUTATIVE (EUROFUNG)-RELATED"/>
    <property type="match status" value="1"/>
</dbReference>
<dbReference type="EMBL" id="FNYE01000022">
    <property type="protein sequence ID" value="SEJ88657.1"/>
    <property type="molecule type" value="Genomic_DNA"/>
</dbReference>
<dbReference type="GO" id="GO:0020037">
    <property type="term" value="F:heme binding"/>
    <property type="evidence" value="ECO:0007669"/>
    <property type="project" value="InterPro"/>
</dbReference>
<dbReference type="InterPro" id="IPR002397">
    <property type="entry name" value="Cyt_P450_B"/>
</dbReference>
<keyword evidence="2" id="KW-0349">Heme</keyword>
<dbReference type="GO" id="GO:0004497">
    <property type="term" value="F:monooxygenase activity"/>
    <property type="evidence" value="ECO:0007669"/>
    <property type="project" value="UniProtKB-KW"/>
</dbReference>
<dbReference type="PROSITE" id="PS00086">
    <property type="entry name" value="CYTOCHROME_P450"/>
    <property type="match status" value="1"/>
</dbReference>
<organism evidence="3 4">
    <name type="scientific">Paraburkholderia diazotrophica</name>
    <dbReference type="NCBI Taxonomy" id="667676"/>
    <lineage>
        <taxon>Bacteria</taxon>
        <taxon>Pseudomonadati</taxon>
        <taxon>Pseudomonadota</taxon>
        <taxon>Betaproteobacteria</taxon>
        <taxon>Burkholderiales</taxon>
        <taxon>Burkholderiaceae</taxon>
        <taxon>Paraburkholderia</taxon>
    </lineage>
</organism>
<dbReference type="PRINTS" id="PR00385">
    <property type="entry name" value="P450"/>
</dbReference>
<dbReference type="GO" id="GO:0005506">
    <property type="term" value="F:iron ion binding"/>
    <property type="evidence" value="ECO:0007669"/>
    <property type="project" value="InterPro"/>
</dbReference>
<comment type="similarity">
    <text evidence="1 2">Belongs to the cytochrome P450 family.</text>
</comment>
<keyword evidence="4" id="KW-1185">Reference proteome</keyword>
<dbReference type="GO" id="GO:0016705">
    <property type="term" value="F:oxidoreductase activity, acting on paired donors, with incorporation or reduction of molecular oxygen"/>
    <property type="evidence" value="ECO:0007669"/>
    <property type="project" value="InterPro"/>
</dbReference>
<proteinExistence type="inferred from homology"/>
<accession>A0A1H7CJ80</accession>
<evidence type="ECO:0000313" key="3">
    <source>
        <dbReference type="EMBL" id="SEJ88657.1"/>
    </source>
</evidence>
<dbReference type="InterPro" id="IPR036396">
    <property type="entry name" value="Cyt_P450_sf"/>
</dbReference>
<evidence type="ECO:0000256" key="2">
    <source>
        <dbReference type="RuleBase" id="RU000461"/>
    </source>
</evidence>
<keyword evidence="2" id="KW-0560">Oxidoreductase</keyword>
<dbReference type="PANTHER" id="PTHR46696">
    <property type="entry name" value="P450, PUTATIVE (EUROFUNG)-RELATED"/>
    <property type="match status" value="1"/>
</dbReference>
<dbReference type="Gene3D" id="1.10.630.10">
    <property type="entry name" value="Cytochrome P450"/>
    <property type="match status" value="1"/>
</dbReference>
<dbReference type="Pfam" id="PF00067">
    <property type="entry name" value="p450"/>
    <property type="match status" value="1"/>
</dbReference>
<reference evidence="4" key="1">
    <citation type="submission" date="2016-10" db="EMBL/GenBank/DDBJ databases">
        <authorList>
            <person name="Varghese N."/>
            <person name="Submissions S."/>
        </authorList>
    </citation>
    <scope>NUCLEOTIDE SEQUENCE [LARGE SCALE GENOMIC DNA]</scope>
    <source>
        <strain evidence="4">LMG 26031</strain>
    </source>
</reference>
<dbReference type="Proteomes" id="UP000198866">
    <property type="component" value="Unassembled WGS sequence"/>
</dbReference>
<keyword evidence="2" id="KW-0479">Metal-binding</keyword>
<name>A0A1H7CJ80_9BURK</name>
<keyword evidence="2" id="KW-0503">Monooxygenase</keyword>
<evidence type="ECO:0000256" key="1">
    <source>
        <dbReference type="ARBA" id="ARBA00010617"/>
    </source>
</evidence>
<dbReference type="AlphaFoldDB" id="A0A1H7CJ80"/>
<dbReference type="SUPFAM" id="SSF48264">
    <property type="entry name" value="Cytochrome P450"/>
    <property type="match status" value="1"/>
</dbReference>
<dbReference type="RefSeq" id="WP_245763357.1">
    <property type="nucleotide sequence ID" value="NZ_FNYE01000022.1"/>
</dbReference>
<dbReference type="STRING" id="667676.SAMN05192539_10228"/>
<dbReference type="InterPro" id="IPR001128">
    <property type="entry name" value="Cyt_P450"/>
</dbReference>
<dbReference type="CDD" id="cd11035">
    <property type="entry name" value="P450cam-like"/>
    <property type="match status" value="1"/>
</dbReference>
<gene>
    <name evidence="3" type="ORF">SAMN05192539_10228</name>
</gene>
<dbReference type="PRINTS" id="PR00359">
    <property type="entry name" value="BP450"/>
</dbReference>
<sequence>MSHIAVPLVPVPDHVPQELVIDWDFSKPPGGETDIIGAWKRLHDGPDIVWTPYNGGHWILTRAEDIEFAQRNHNPFSMHEITLPASTTMQILPLSADPPEHADYRALINRFFAPKVIRDMEGEIRELAVSLIEGFKEKSRCEFMSDFAMKFPITIFMRLVNLPLTDLDDLLEWTEASVRANDPERREWSQRMLFGYLEGIIRGRQREPGADLISAIVNGTVFGRPLTEHEIRGMMVNVIFGGLDTVASTMGFAVLYLARNPAHRRQLAEHPELMGNAVEELLRMFAPSSTGRVMTRDFEYKGVRFKAGDRVYVRPLLHGMDERKFQCPMHADFARANASQHAAFGNGPHRCAGALLARNEIRIFLEEWFRRIPDFELDPAGRISFEGGMVNCVTRVPLVWDSITPHASARL</sequence>